<dbReference type="OrthoDB" id="9553602at2"/>
<evidence type="ECO:0000313" key="1">
    <source>
        <dbReference type="EMBL" id="ADH65435.1"/>
    </source>
</evidence>
<geneLocation type="plasmid" evidence="1 2">
    <name>pMESIL02</name>
</geneLocation>
<keyword evidence="1" id="KW-0614">Plasmid</keyword>
<name>D7BJS9_ALLS1</name>
<accession>D7BJS9</accession>
<proteinExistence type="predicted"/>
<sequence>MGQTEKVTIYCYGGCGRSVTLQKSKVQKADYYICGSRESGAQCEARLPPLSPGKVRYAVINAAGSFWGYTDEWPDTETAASVMRAQEIRAAGLAQMDIEKDKSCN</sequence>
<dbReference type="KEGG" id="msv:Mesil_3648"/>
<gene>
    <name evidence="1" type="ORF">Mesil_3648</name>
</gene>
<dbReference type="EMBL" id="CP002044">
    <property type="protein sequence ID" value="ADH65435.1"/>
    <property type="molecule type" value="Genomic_DNA"/>
</dbReference>
<keyword evidence="2" id="KW-1185">Reference proteome</keyword>
<protein>
    <submittedName>
        <fullName evidence="1">Uncharacterized protein</fullName>
    </submittedName>
</protein>
<dbReference type="HOGENOM" id="CLU_2233321_0_0_0"/>
<evidence type="ECO:0000313" key="2">
    <source>
        <dbReference type="Proteomes" id="UP000001916"/>
    </source>
</evidence>
<dbReference type="RefSeq" id="WP_013159909.1">
    <property type="nucleotide sequence ID" value="NC_014214.1"/>
</dbReference>
<dbReference type="AlphaFoldDB" id="D7BJS9"/>
<organism evidence="1 2">
    <name type="scientific">Allomeiothermus silvanus (strain ATCC 700542 / DSM 9946 / NBRC 106475 / NCIMB 13440 / VI-R2)</name>
    <name type="common">Thermus silvanus</name>
    <dbReference type="NCBI Taxonomy" id="526227"/>
    <lineage>
        <taxon>Bacteria</taxon>
        <taxon>Thermotogati</taxon>
        <taxon>Deinococcota</taxon>
        <taxon>Deinococci</taxon>
        <taxon>Thermales</taxon>
        <taxon>Thermaceae</taxon>
        <taxon>Allomeiothermus</taxon>
    </lineage>
</organism>
<reference evidence="1 2" key="1">
    <citation type="journal article" date="2010" name="Stand. Genomic Sci.">
        <title>Complete genome sequence of Meiothermus silvanus type strain (VI-R2).</title>
        <authorList>
            <person name="Sikorski J."/>
            <person name="Tindall B.J."/>
            <person name="Lowry S."/>
            <person name="Lucas S."/>
            <person name="Nolan M."/>
            <person name="Copeland A."/>
            <person name="Glavina Del Rio T."/>
            <person name="Tice H."/>
            <person name="Cheng J.F."/>
            <person name="Han C."/>
            <person name="Pitluck S."/>
            <person name="Liolios K."/>
            <person name="Ivanova N."/>
            <person name="Mavromatis K."/>
            <person name="Mikhailova N."/>
            <person name="Pati A."/>
            <person name="Goodwin L."/>
            <person name="Chen A."/>
            <person name="Palaniappan K."/>
            <person name="Land M."/>
            <person name="Hauser L."/>
            <person name="Chang Y.J."/>
            <person name="Jeffries C.D."/>
            <person name="Rohde M."/>
            <person name="Goker M."/>
            <person name="Woyke T."/>
            <person name="Bristow J."/>
            <person name="Eisen J.A."/>
            <person name="Markowitz V."/>
            <person name="Hugenholtz P."/>
            <person name="Kyrpides N.C."/>
            <person name="Klenk H.P."/>
            <person name="Lapidus A."/>
        </authorList>
    </citation>
    <scope>NUCLEOTIDE SEQUENCE [LARGE SCALE GENOMIC DNA]</scope>
    <source>
        <strain evidence="2">ATCC 700542 / DSM 9946 / VI-R2</strain>
        <plasmid evidence="2">Plasmid pMESIL02</plasmid>
    </source>
</reference>
<dbReference type="Proteomes" id="UP000001916">
    <property type="component" value="Plasmid pMESIL02"/>
</dbReference>